<evidence type="ECO:0000256" key="3">
    <source>
        <dbReference type="ARBA" id="ARBA00022692"/>
    </source>
</evidence>
<accession>A0AAW0TDI8</accession>
<evidence type="ECO:0000256" key="11">
    <source>
        <dbReference type="SAM" id="MobiDB-lite"/>
    </source>
</evidence>
<reference evidence="15 16" key="1">
    <citation type="submission" date="2023-03" db="EMBL/GenBank/DDBJ databases">
        <title>High-quality genome of Scylla paramamosain provides insights in environmental adaptation.</title>
        <authorList>
            <person name="Zhang L."/>
        </authorList>
    </citation>
    <scope>NUCLEOTIDE SEQUENCE [LARGE SCALE GENOMIC DNA]</scope>
    <source>
        <strain evidence="15">LZ_2023a</strain>
        <tissue evidence="15">Muscle</tissue>
    </source>
</reference>
<dbReference type="PRINTS" id="PR00237">
    <property type="entry name" value="GPCRRHODOPSN"/>
</dbReference>
<evidence type="ECO:0000256" key="8">
    <source>
        <dbReference type="ARBA" id="ARBA00023224"/>
    </source>
</evidence>
<feature type="transmembrane region" description="Helical" evidence="12">
    <location>
        <begin position="357"/>
        <end position="378"/>
    </location>
</feature>
<dbReference type="Proteomes" id="UP001487740">
    <property type="component" value="Unassembled WGS sequence"/>
</dbReference>
<evidence type="ECO:0000313" key="16">
    <source>
        <dbReference type="Proteomes" id="UP001487740"/>
    </source>
</evidence>
<dbReference type="PROSITE" id="PS50262">
    <property type="entry name" value="G_PROTEIN_RECEP_F1_2"/>
    <property type="match status" value="1"/>
</dbReference>
<gene>
    <name evidence="15" type="ORF">O3P69_016498</name>
</gene>
<dbReference type="GO" id="GO:0007601">
    <property type="term" value="P:visual perception"/>
    <property type="evidence" value="ECO:0007669"/>
    <property type="project" value="UniProtKB-KW"/>
</dbReference>
<evidence type="ECO:0000256" key="7">
    <source>
        <dbReference type="ARBA" id="ARBA00023170"/>
    </source>
</evidence>
<feature type="compositionally biased region" description="Polar residues" evidence="11">
    <location>
        <begin position="572"/>
        <end position="594"/>
    </location>
</feature>
<keyword evidence="5 10" id="KW-0297">G-protein coupled receptor</keyword>
<keyword evidence="6 12" id="KW-0472">Membrane</keyword>
<comment type="subcellular location">
    <subcellularLocation>
        <location evidence="1">Membrane</location>
        <topology evidence="1">Multi-pass membrane protein</topology>
    </subcellularLocation>
</comment>
<name>A0AAW0TDI8_SCYPA</name>
<dbReference type="SUPFAM" id="SSF81321">
    <property type="entry name" value="Family A G protein-coupled receptor-like"/>
    <property type="match status" value="1"/>
</dbReference>
<feature type="region of interest" description="Disordered" evidence="11">
    <location>
        <begin position="700"/>
        <end position="769"/>
    </location>
</feature>
<evidence type="ECO:0000256" key="12">
    <source>
        <dbReference type="SAM" id="Phobius"/>
    </source>
</evidence>
<dbReference type="InterPro" id="IPR000276">
    <property type="entry name" value="GPCR_Rhodpsn"/>
</dbReference>
<keyword evidence="8 10" id="KW-0807">Transducer</keyword>
<feature type="chain" id="PRO_5043351204" description="G-protein coupled receptors family 1 profile domain-containing protein" evidence="13">
    <location>
        <begin position="24"/>
        <end position="805"/>
    </location>
</feature>
<evidence type="ECO:0000256" key="13">
    <source>
        <dbReference type="SAM" id="SignalP"/>
    </source>
</evidence>
<feature type="compositionally biased region" description="Basic and acidic residues" evidence="11">
    <location>
        <begin position="498"/>
        <end position="509"/>
    </location>
</feature>
<evidence type="ECO:0000313" key="15">
    <source>
        <dbReference type="EMBL" id="KAK8385768.1"/>
    </source>
</evidence>
<evidence type="ECO:0000256" key="2">
    <source>
        <dbReference type="ARBA" id="ARBA00010663"/>
    </source>
</evidence>
<evidence type="ECO:0000256" key="5">
    <source>
        <dbReference type="ARBA" id="ARBA00023040"/>
    </source>
</evidence>
<evidence type="ECO:0000256" key="4">
    <source>
        <dbReference type="ARBA" id="ARBA00022989"/>
    </source>
</evidence>
<evidence type="ECO:0000256" key="10">
    <source>
        <dbReference type="RuleBase" id="RU000688"/>
    </source>
</evidence>
<dbReference type="PROSITE" id="PS00237">
    <property type="entry name" value="G_PROTEIN_RECEP_F1_1"/>
    <property type="match status" value="1"/>
</dbReference>
<proteinExistence type="inferred from homology"/>
<feature type="transmembrane region" description="Helical" evidence="12">
    <location>
        <begin position="399"/>
        <end position="422"/>
    </location>
</feature>
<comment type="caution">
    <text evidence="15">The sequence shown here is derived from an EMBL/GenBank/DDBJ whole genome shotgun (WGS) entry which is preliminary data.</text>
</comment>
<feature type="compositionally biased region" description="Low complexity" evidence="11">
    <location>
        <begin position="122"/>
        <end position="137"/>
    </location>
</feature>
<keyword evidence="3 10" id="KW-0812">Transmembrane</keyword>
<keyword evidence="9" id="KW-0844">Vision</keyword>
<feature type="region of interest" description="Disordered" evidence="11">
    <location>
        <begin position="494"/>
        <end position="516"/>
    </location>
</feature>
<feature type="region of interest" description="Disordered" evidence="11">
    <location>
        <begin position="564"/>
        <end position="615"/>
    </location>
</feature>
<dbReference type="GO" id="GO:0016020">
    <property type="term" value="C:membrane"/>
    <property type="evidence" value="ECO:0007669"/>
    <property type="project" value="UniProtKB-SubCell"/>
</dbReference>
<dbReference type="Pfam" id="PF00001">
    <property type="entry name" value="7tm_1"/>
    <property type="match status" value="1"/>
</dbReference>
<keyword evidence="13" id="KW-0732">Signal</keyword>
<feature type="domain" description="G-protein coupled receptors family 1 profile" evidence="14">
    <location>
        <begin position="300"/>
        <end position="507"/>
    </location>
</feature>
<comment type="similarity">
    <text evidence="2 10">Belongs to the G-protein coupled receptor 1 family.</text>
</comment>
<feature type="region of interest" description="Disordered" evidence="11">
    <location>
        <begin position="101"/>
        <end position="195"/>
    </location>
</feature>
<feature type="transmembrane region" description="Helical" evidence="12">
    <location>
        <begin position="284"/>
        <end position="309"/>
    </location>
</feature>
<dbReference type="Gene3D" id="1.20.1070.10">
    <property type="entry name" value="Rhodopsin 7-helix transmembrane proteins"/>
    <property type="match status" value="1"/>
</dbReference>
<evidence type="ECO:0000256" key="6">
    <source>
        <dbReference type="ARBA" id="ARBA00023136"/>
    </source>
</evidence>
<keyword evidence="7 10" id="KW-0675">Receptor</keyword>
<feature type="compositionally biased region" description="Polar residues" evidence="11">
    <location>
        <begin position="605"/>
        <end position="615"/>
    </location>
</feature>
<protein>
    <recommendedName>
        <fullName evidence="14">G-protein coupled receptors family 1 profile domain-containing protein</fullName>
    </recommendedName>
</protein>
<dbReference type="InterPro" id="IPR017452">
    <property type="entry name" value="GPCR_Rhodpsn_7TM"/>
</dbReference>
<feature type="transmembrane region" description="Helical" evidence="12">
    <location>
        <begin position="321"/>
        <end position="345"/>
    </location>
</feature>
<evidence type="ECO:0000256" key="1">
    <source>
        <dbReference type="ARBA" id="ARBA00004141"/>
    </source>
</evidence>
<dbReference type="GO" id="GO:0004930">
    <property type="term" value="F:G protein-coupled receptor activity"/>
    <property type="evidence" value="ECO:0007669"/>
    <property type="project" value="UniProtKB-KW"/>
</dbReference>
<dbReference type="InterPro" id="IPR050125">
    <property type="entry name" value="GPCR_opsins"/>
</dbReference>
<keyword evidence="4 12" id="KW-1133">Transmembrane helix</keyword>
<feature type="signal peptide" evidence="13">
    <location>
        <begin position="1"/>
        <end position="23"/>
    </location>
</feature>
<keyword evidence="9" id="KW-0716">Sensory transduction</keyword>
<evidence type="ECO:0000259" key="14">
    <source>
        <dbReference type="PROSITE" id="PS50262"/>
    </source>
</evidence>
<evidence type="ECO:0000256" key="9">
    <source>
        <dbReference type="ARBA" id="ARBA00023305"/>
    </source>
</evidence>
<keyword evidence="16" id="KW-1185">Reference proteome</keyword>
<feature type="transmembrane region" description="Helical" evidence="12">
    <location>
        <begin position="448"/>
        <end position="472"/>
    </location>
</feature>
<dbReference type="PANTHER" id="PTHR24240">
    <property type="entry name" value="OPSIN"/>
    <property type="match status" value="1"/>
</dbReference>
<sequence length="805" mass="87494">MALRGLLVRLTMFLLPLRMAVETAPITAHVTAHVTNAVTNAVTARTHPALEFSPHRSLQHLPPPSVRTFYKRTIGQAEDPPPGRSEASGEVEVLLNCSSELETESSQVVPDVTASPSPPSSPTQTPTSAPSSPSSLSPSPPYYQTPSSGLLLRDHPHPHPQSGPSEAGARRALSQAMVRCATRTSESGAPQDARHENLTVARDVFENRSLLLDKGGVKVTPIGGDLAGEQGGARGDPIPFRCSHKSYKGQVPPAWSALITDQSLLCVVNPHWLTYSPPSHLHHVVMAALYLVIMIFGLVGNGLVIFLFIGSRALRSPSNLFILNLAVSDFLLVSMMGAVVHNSLLEAPAMGRVGCDLYGFIGGLSGTTSIMTLAAISFDRYLVISYPLDPFKKLSHRQVLAIILATWLYSFTFSVMPLVGFADINYSPEGFLTTCSFDYLSESTNTRIYIFAFFVAAWVLPLNIIIFSYLSIVSTVSKQERYCRTCQGTFSSSFKAPETQEERRSRVEADEGGIGNHRSVGVSAELANRLVRRRPLLGGMLNGITQGFSVSTFSEIREERELSDVQACGNYDPSTSSLGPLLQRNTSSSSNPTLERSRRRDTAGSPGSKSLVSPVSTEIYPRKSLSTYSFRSISKNSRLDEKIEALHKSRRDKCHLELRTTALIELPAAPLPRPPFSLSCSFSTGLEQVSLCAQPSAHLWSTSQMPPAPDDQTCPAEEPPTEEESPRRKSKTCARSHAGLPAAAATFRSKGRSNSLPNMTHGPCDRKAEGKFSRNVLLQLFQGRILPGARRNKSSSSIFHDDGKV</sequence>
<dbReference type="EMBL" id="JARAKH010000032">
    <property type="protein sequence ID" value="KAK8385768.1"/>
    <property type="molecule type" value="Genomic_DNA"/>
</dbReference>
<dbReference type="AlphaFoldDB" id="A0AAW0TDI8"/>
<organism evidence="15 16">
    <name type="scientific">Scylla paramamosain</name>
    <name type="common">Mud crab</name>
    <dbReference type="NCBI Taxonomy" id="85552"/>
    <lineage>
        <taxon>Eukaryota</taxon>
        <taxon>Metazoa</taxon>
        <taxon>Ecdysozoa</taxon>
        <taxon>Arthropoda</taxon>
        <taxon>Crustacea</taxon>
        <taxon>Multicrustacea</taxon>
        <taxon>Malacostraca</taxon>
        <taxon>Eumalacostraca</taxon>
        <taxon>Eucarida</taxon>
        <taxon>Decapoda</taxon>
        <taxon>Pleocyemata</taxon>
        <taxon>Brachyura</taxon>
        <taxon>Eubrachyura</taxon>
        <taxon>Portunoidea</taxon>
        <taxon>Portunidae</taxon>
        <taxon>Portuninae</taxon>
        <taxon>Scylla</taxon>
    </lineage>
</organism>